<evidence type="ECO:0000259" key="2">
    <source>
        <dbReference type="Pfam" id="PF14020"/>
    </source>
</evidence>
<feature type="region of interest" description="Disordered" evidence="1">
    <location>
        <begin position="60"/>
        <end position="89"/>
    </location>
</feature>
<reference evidence="3" key="1">
    <citation type="submission" date="2018-10" db="EMBL/GenBank/DDBJ databases">
        <title>Iterative Subtractive Binning of Freshwater Chronoseries Metagenomes Recovers Nearly Complete Genomes from over Four Hundred Novel Species.</title>
        <authorList>
            <person name="Rodriguez-R L.M."/>
            <person name="Tsementzi D."/>
            <person name="Luo C."/>
            <person name="Konstantinidis K.T."/>
        </authorList>
    </citation>
    <scope>NUCLEOTIDE SEQUENCE</scope>
    <source>
        <strain evidence="3">WB5_2A_028</strain>
    </source>
</reference>
<evidence type="ECO:0000313" key="3">
    <source>
        <dbReference type="EMBL" id="NBR93665.1"/>
    </source>
</evidence>
<proteinExistence type="predicted"/>
<evidence type="ECO:0000313" key="4">
    <source>
        <dbReference type="Proteomes" id="UP000740727"/>
    </source>
</evidence>
<sequence>MSLRFRRSIKLIPGVRLNFSKSAIGLSVGVPGARISVNTRGDVYTSAGIPGTGLYSVDRTSLRGSRSRGGRRDDSSDTEQFYIPPRPPKPGIFANRRERNFYNFLGEHFGGENVSPGKAAVDRALESAEKNPRIKYSYLALACLVGARDDKNFPDLLKVSAEVWQNRNKAFGTFEARKYFPEMHIELPVTTGISVIDSFGLSAFGFLYVEVLQESNQPDAALKVLEDMPPTQLEATGMLFIMRAAALSQLGFHDGALEAIKKVVAKHSLDEEVRNRALWERANILERQGKKAQALKELEKIVLADSKYPEVMARIAKLRGVDQS</sequence>
<evidence type="ECO:0000256" key="1">
    <source>
        <dbReference type="SAM" id="MobiDB-lite"/>
    </source>
</evidence>
<feature type="domain" description="DUF4236" evidence="2">
    <location>
        <begin position="3"/>
        <end position="55"/>
    </location>
</feature>
<dbReference type="AlphaFoldDB" id="A0A965GDN2"/>
<dbReference type="Pfam" id="PF14020">
    <property type="entry name" value="DUF4236"/>
    <property type="match status" value="1"/>
</dbReference>
<gene>
    <name evidence="3" type="ORF">EBT44_02285</name>
</gene>
<dbReference type="InterPro" id="IPR025330">
    <property type="entry name" value="DUF4236"/>
</dbReference>
<name>A0A965GDN2_9PROT</name>
<protein>
    <submittedName>
        <fullName evidence="3">DUF4236 domain-containing protein</fullName>
    </submittedName>
</protein>
<dbReference type="EMBL" id="RFXN01000017">
    <property type="protein sequence ID" value="NBR93665.1"/>
    <property type="molecule type" value="Genomic_DNA"/>
</dbReference>
<dbReference type="Gene3D" id="1.25.40.10">
    <property type="entry name" value="Tetratricopeptide repeat domain"/>
    <property type="match status" value="1"/>
</dbReference>
<comment type="caution">
    <text evidence="3">The sequence shown here is derived from an EMBL/GenBank/DDBJ whole genome shotgun (WGS) entry which is preliminary data.</text>
</comment>
<dbReference type="InterPro" id="IPR011990">
    <property type="entry name" value="TPR-like_helical_dom_sf"/>
</dbReference>
<organism evidence="3 4">
    <name type="scientific">Candidatus Fonsibacter lacus</name>
    <dbReference type="NCBI Taxonomy" id="2576439"/>
    <lineage>
        <taxon>Bacteria</taxon>
        <taxon>Pseudomonadati</taxon>
        <taxon>Pseudomonadota</taxon>
        <taxon>Alphaproteobacteria</taxon>
        <taxon>Candidatus Pelagibacterales</taxon>
        <taxon>Candidatus Pelagibacterales incertae sedis</taxon>
        <taxon>Candidatus Fonsibacter</taxon>
    </lineage>
</organism>
<dbReference type="Proteomes" id="UP000740727">
    <property type="component" value="Unassembled WGS sequence"/>
</dbReference>
<accession>A0A965GDN2</accession>
<dbReference type="SUPFAM" id="SSF48452">
    <property type="entry name" value="TPR-like"/>
    <property type="match status" value="1"/>
</dbReference>